<organism evidence="1 2">
    <name type="scientific">Geopseudomonas aromaticivorans</name>
    <dbReference type="NCBI Taxonomy" id="2849492"/>
    <lineage>
        <taxon>Bacteria</taxon>
        <taxon>Pseudomonadati</taxon>
        <taxon>Pseudomonadota</taxon>
        <taxon>Gammaproteobacteria</taxon>
        <taxon>Pseudomonadales</taxon>
        <taxon>Pseudomonadaceae</taxon>
        <taxon>Geopseudomonas</taxon>
    </lineage>
</organism>
<evidence type="ECO:0008006" key="3">
    <source>
        <dbReference type="Google" id="ProtNLM"/>
    </source>
</evidence>
<sequence length="210" mass="23522">MCSPKSGFVEVRLESRLEQSVAQALELDPRVRAYRAQPYTLDLLTGERLAAQPASKKSTVSYTPDFEAEVGELVVAIEVKPRAFLKRHAELFERVRVVLRRQGVRFLVVSEESFPGHYLRNIALLMPYLSQASQALEGWAAPLQRRSPEELSGPVAEVLEGLEPANYHVAAGVLLGVIQFDLVQHLFEQMDFILAPAFGALNAFEVIRYE</sequence>
<gene>
    <name evidence="1" type="ORF">KRX52_05725</name>
</gene>
<dbReference type="Proteomes" id="UP000813068">
    <property type="component" value="Unassembled WGS sequence"/>
</dbReference>
<evidence type="ECO:0000313" key="2">
    <source>
        <dbReference type="Proteomes" id="UP000813068"/>
    </source>
</evidence>
<reference evidence="1 2" key="1">
    <citation type="submission" date="2021-06" db="EMBL/GenBank/DDBJ databases">
        <title>Differences between aerobic and microaerobic xylene degrading microbial communities.</title>
        <authorList>
            <person name="Banerjee S."/>
            <person name="Tancsics A."/>
        </authorList>
    </citation>
    <scope>NUCLEOTIDE SEQUENCE [LARGE SCALE GENOMIC DNA]</scope>
    <source>
        <strain evidence="1 2">MAP12</strain>
    </source>
</reference>
<dbReference type="EMBL" id="JAHRGL010000014">
    <property type="protein sequence ID" value="MBV2132299.1"/>
    <property type="molecule type" value="Genomic_DNA"/>
</dbReference>
<comment type="caution">
    <text evidence="1">The sequence shown here is derived from an EMBL/GenBank/DDBJ whole genome shotgun (WGS) entry which is preliminary data.</text>
</comment>
<proteinExistence type="predicted"/>
<name>A0ABS6MU25_9GAMM</name>
<keyword evidence="2" id="KW-1185">Reference proteome</keyword>
<protein>
    <recommendedName>
        <fullName evidence="3">TnsA endonuclease N-terminal domain-containing protein</fullName>
    </recommendedName>
</protein>
<accession>A0ABS6MU25</accession>
<evidence type="ECO:0000313" key="1">
    <source>
        <dbReference type="EMBL" id="MBV2132299.1"/>
    </source>
</evidence>